<dbReference type="EMBL" id="FN648796">
    <property type="protein sequence ID" value="CBJ27214.1"/>
    <property type="molecule type" value="Genomic_DNA"/>
</dbReference>
<feature type="compositionally biased region" description="Basic and acidic residues" evidence="1">
    <location>
        <begin position="24"/>
        <end position="33"/>
    </location>
</feature>
<name>D7G4X1_ECTSI</name>
<feature type="compositionally biased region" description="Pro residues" evidence="1">
    <location>
        <begin position="256"/>
        <end position="268"/>
    </location>
</feature>
<keyword evidence="3" id="KW-1185">Reference proteome</keyword>
<organism evidence="2 3">
    <name type="scientific">Ectocarpus siliculosus</name>
    <name type="common">Brown alga</name>
    <name type="synonym">Conferva siliculosa</name>
    <dbReference type="NCBI Taxonomy" id="2880"/>
    <lineage>
        <taxon>Eukaryota</taxon>
        <taxon>Sar</taxon>
        <taxon>Stramenopiles</taxon>
        <taxon>Ochrophyta</taxon>
        <taxon>PX clade</taxon>
        <taxon>Phaeophyceae</taxon>
        <taxon>Ectocarpales</taxon>
        <taxon>Ectocarpaceae</taxon>
        <taxon>Ectocarpus</taxon>
    </lineage>
</organism>
<dbReference type="Proteomes" id="UP000002630">
    <property type="component" value="Linkage Group LG08"/>
</dbReference>
<dbReference type="InParanoid" id="D7G4X1"/>
<feature type="compositionally biased region" description="Polar residues" evidence="1">
    <location>
        <begin position="479"/>
        <end position="493"/>
    </location>
</feature>
<feature type="compositionally biased region" description="Low complexity" evidence="1">
    <location>
        <begin position="269"/>
        <end position="280"/>
    </location>
</feature>
<feature type="compositionally biased region" description="Low complexity" evidence="1">
    <location>
        <begin position="457"/>
        <end position="473"/>
    </location>
</feature>
<accession>D7G4X1</accession>
<feature type="compositionally biased region" description="Low complexity" evidence="1">
    <location>
        <begin position="366"/>
        <end position="404"/>
    </location>
</feature>
<gene>
    <name evidence="2" type="ORF">Esi_0058_0143</name>
</gene>
<evidence type="ECO:0000256" key="1">
    <source>
        <dbReference type="SAM" id="MobiDB-lite"/>
    </source>
</evidence>
<dbReference type="AlphaFoldDB" id="D7G4X1"/>
<dbReference type="OrthoDB" id="10419063at2759"/>
<feature type="region of interest" description="Disordered" evidence="1">
    <location>
        <begin position="1"/>
        <end position="317"/>
    </location>
</feature>
<feature type="region of interest" description="Disordered" evidence="1">
    <location>
        <begin position="434"/>
        <end position="547"/>
    </location>
</feature>
<dbReference type="EMBL" id="FN649733">
    <property type="protein sequence ID" value="CBJ27214.1"/>
    <property type="molecule type" value="Genomic_DNA"/>
</dbReference>
<evidence type="ECO:0000313" key="3">
    <source>
        <dbReference type="Proteomes" id="UP000002630"/>
    </source>
</evidence>
<feature type="region of interest" description="Disordered" evidence="1">
    <location>
        <begin position="331"/>
        <end position="420"/>
    </location>
</feature>
<proteinExistence type="predicted"/>
<reference evidence="2 3" key="1">
    <citation type="journal article" date="2010" name="Nature">
        <title>The Ectocarpus genome and the independent evolution of multicellularity in brown algae.</title>
        <authorList>
            <person name="Cock J.M."/>
            <person name="Sterck L."/>
            <person name="Rouze P."/>
            <person name="Scornet D."/>
            <person name="Allen A.E."/>
            <person name="Amoutzias G."/>
            <person name="Anthouard V."/>
            <person name="Artiguenave F."/>
            <person name="Aury J.M."/>
            <person name="Badger J.H."/>
            <person name="Beszteri B."/>
            <person name="Billiau K."/>
            <person name="Bonnet E."/>
            <person name="Bothwell J.H."/>
            <person name="Bowler C."/>
            <person name="Boyen C."/>
            <person name="Brownlee C."/>
            <person name="Carrano C.J."/>
            <person name="Charrier B."/>
            <person name="Cho G.Y."/>
            <person name="Coelho S.M."/>
            <person name="Collen J."/>
            <person name="Corre E."/>
            <person name="Da Silva C."/>
            <person name="Delage L."/>
            <person name="Delaroque N."/>
            <person name="Dittami S.M."/>
            <person name="Doulbeau S."/>
            <person name="Elias M."/>
            <person name="Farnham G."/>
            <person name="Gachon C.M."/>
            <person name="Gschloessl B."/>
            <person name="Heesch S."/>
            <person name="Jabbari K."/>
            <person name="Jubin C."/>
            <person name="Kawai H."/>
            <person name="Kimura K."/>
            <person name="Kloareg B."/>
            <person name="Kupper F.C."/>
            <person name="Lang D."/>
            <person name="Le Bail A."/>
            <person name="Leblanc C."/>
            <person name="Lerouge P."/>
            <person name="Lohr M."/>
            <person name="Lopez P.J."/>
            <person name="Martens C."/>
            <person name="Maumus F."/>
            <person name="Michel G."/>
            <person name="Miranda-Saavedra D."/>
            <person name="Morales J."/>
            <person name="Moreau H."/>
            <person name="Motomura T."/>
            <person name="Nagasato C."/>
            <person name="Napoli C.A."/>
            <person name="Nelson D.R."/>
            <person name="Nyvall-Collen P."/>
            <person name="Peters A.F."/>
            <person name="Pommier C."/>
            <person name="Potin P."/>
            <person name="Poulain J."/>
            <person name="Quesneville H."/>
            <person name="Read B."/>
            <person name="Rensing S.A."/>
            <person name="Ritter A."/>
            <person name="Rousvoal S."/>
            <person name="Samanta M."/>
            <person name="Samson G."/>
            <person name="Schroeder D.C."/>
            <person name="Segurens B."/>
            <person name="Strittmatter M."/>
            <person name="Tonon T."/>
            <person name="Tregear J.W."/>
            <person name="Valentin K."/>
            <person name="von Dassow P."/>
            <person name="Yamagishi T."/>
            <person name="Van de Peer Y."/>
            <person name="Wincker P."/>
        </authorList>
    </citation>
    <scope>NUCLEOTIDE SEQUENCE [LARGE SCALE GENOMIC DNA]</scope>
    <source>
        <strain evidence="3">Ec32 / CCAP1310/4</strain>
    </source>
</reference>
<protein>
    <submittedName>
        <fullName evidence="2">Uncharacterized protein</fullName>
    </submittedName>
</protein>
<evidence type="ECO:0000313" key="2">
    <source>
        <dbReference type="EMBL" id="CBJ27214.1"/>
    </source>
</evidence>
<feature type="compositionally biased region" description="Basic and acidic residues" evidence="1">
    <location>
        <begin position="529"/>
        <end position="540"/>
    </location>
</feature>
<feature type="compositionally biased region" description="Basic and acidic residues" evidence="1">
    <location>
        <begin position="513"/>
        <end position="522"/>
    </location>
</feature>
<sequence>MAARTAEAVAPSDAATGRINSKCPADKRPDAEPTARSSPESEDIYTDLWLTGIPWATSSPPNVENLELEMPVAPAPLDALRSDDRGSRDDDDEEEDSVREATLFMHQEQAASLVQGKEPRGGSRVGFAPQEPPVVHMSSKTAVDVRTATSRDGGERVAGHVSGTQEPPPCRGACTPANTEGVIASEKGLPVPLSVSTGKCGQRDDSSGVPEGAPGCLGDGTSIVTRKPGQMTGPQAGLSELGPPLADGAETVPGPAHAPHPPPPPPPVATGAADTTAPGALQENTHLSPPISPSTPPTITQPIPHQKLSPNADKPTAATASLPVWALLPPALPGLDVTASPSYPQSGPRPASSIDTVPADAGGSNTTALAGSARNAAATTSTSNSPSSSPRSAPSSTQAPTTATKSGTTDGAGDAEQAAPITDLVGAAMACGARVSPSASGPCPTGQGKISGAQAESSPSAPKLSPAASLASSGWTAEASKSWTCAGGTSRNAADSKHDGTESLQGAVLREGPSSRDVRPCEKVSTSRGRSDDGDGRRGDGPGPSAR</sequence>